<accession>A0A8E2VN97</accession>
<sequence length="286" mass="29844">MDRGGPGPAVCDAQSNRWRNAKVAVQRPVSAGAGKANRARAIRNAARPRWRRRIQRLDHVPAKGLRDRPRAVPVEGQDPTRNPLLPRGPGDVPSQGLGSSRASFPAGSAAGVGQAWLADRGHAASGTAGRSRQSAGRRSGRGPPSSGRPRRNPMSRCRKHDPLWHPGGGPHGQTGPRAGCPQGPEAPRSAGGRVRRRIGASERHPGSANRGRTRRPARRLRDGGRSRHPCPASRSVSGDAGGGHATPEGAKPTLFPAAVSNGNADAPFSSRRRPRKSAGPAAVGAA</sequence>
<name>A0A8E2VN97_9RHOB</name>
<keyword evidence="3" id="KW-1185">Reference proteome</keyword>
<feature type="compositionally biased region" description="Basic residues" evidence="1">
    <location>
        <begin position="148"/>
        <end position="159"/>
    </location>
</feature>
<dbReference type="EMBL" id="QAYC01000001">
    <property type="protein sequence ID" value="PTW52240.1"/>
    <property type="molecule type" value="Genomic_DNA"/>
</dbReference>
<protein>
    <submittedName>
        <fullName evidence="2">Uncharacterized protein</fullName>
    </submittedName>
</protein>
<feature type="compositionally biased region" description="Basic and acidic residues" evidence="1">
    <location>
        <begin position="55"/>
        <end position="70"/>
    </location>
</feature>
<feature type="compositionally biased region" description="Low complexity" evidence="1">
    <location>
        <begin position="123"/>
        <end position="147"/>
    </location>
</feature>
<comment type="caution">
    <text evidence="2">The sequence shown here is derived from an EMBL/GenBank/DDBJ whole genome shotgun (WGS) entry which is preliminary data.</text>
</comment>
<dbReference type="Proteomes" id="UP000244037">
    <property type="component" value="Unassembled WGS sequence"/>
</dbReference>
<proteinExistence type="predicted"/>
<feature type="region of interest" description="Disordered" evidence="1">
    <location>
        <begin position="27"/>
        <end position="286"/>
    </location>
</feature>
<organism evidence="2 3">
    <name type="scientific">Rhodovulum kholense</name>
    <dbReference type="NCBI Taxonomy" id="453584"/>
    <lineage>
        <taxon>Bacteria</taxon>
        <taxon>Pseudomonadati</taxon>
        <taxon>Pseudomonadota</taxon>
        <taxon>Alphaproteobacteria</taxon>
        <taxon>Rhodobacterales</taxon>
        <taxon>Paracoccaceae</taxon>
        <taxon>Rhodovulum</taxon>
    </lineage>
</organism>
<evidence type="ECO:0000313" key="2">
    <source>
        <dbReference type="EMBL" id="PTW52240.1"/>
    </source>
</evidence>
<evidence type="ECO:0000256" key="1">
    <source>
        <dbReference type="SAM" id="MobiDB-lite"/>
    </source>
</evidence>
<evidence type="ECO:0000313" key="3">
    <source>
        <dbReference type="Proteomes" id="UP000244037"/>
    </source>
</evidence>
<reference evidence="2 3" key="1">
    <citation type="submission" date="2018-04" db="EMBL/GenBank/DDBJ databases">
        <title>Genomic Encyclopedia of Archaeal and Bacterial Type Strains, Phase II (KMG-II): from individual species to whole genera.</title>
        <authorList>
            <person name="Goeker M."/>
        </authorList>
    </citation>
    <scope>NUCLEOTIDE SEQUENCE [LARGE SCALE GENOMIC DNA]</scope>
    <source>
        <strain evidence="2 3">DSM 19783</strain>
    </source>
</reference>
<gene>
    <name evidence="2" type="ORF">C8N38_101545</name>
</gene>
<feature type="compositionally biased region" description="Basic residues" evidence="1">
    <location>
        <begin position="37"/>
        <end position="54"/>
    </location>
</feature>
<dbReference type="AlphaFoldDB" id="A0A8E2VN97"/>